<gene>
    <name evidence="1" type="ORF">FGIG_05272</name>
</gene>
<dbReference type="AlphaFoldDB" id="A0A504ZCI4"/>
<proteinExistence type="predicted"/>
<reference evidence="1 2" key="1">
    <citation type="submission" date="2019-04" db="EMBL/GenBank/DDBJ databases">
        <title>Annotation for the trematode Fasciola gigantica.</title>
        <authorList>
            <person name="Choi Y.-J."/>
        </authorList>
    </citation>
    <scope>NUCLEOTIDE SEQUENCE [LARGE SCALE GENOMIC DNA]</scope>
    <source>
        <strain evidence="1">Uganda_cow_1</strain>
    </source>
</reference>
<name>A0A504ZCI4_FASGI</name>
<accession>A0A504ZCI4</accession>
<comment type="caution">
    <text evidence="1">The sequence shown here is derived from an EMBL/GenBank/DDBJ whole genome shotgun (WGS) entry which is preliminary data.</text>
</comment>
<evidence type="ECO:0000313" key="1">
    <source>
        <dbReference type="EMBL" id="TPP67608.1"/>
    </source>
</evidence>
<dbReference type="Proteomes" id="UP000316759">
    <property type="component" value="Unassembled WGS sequence"/>
</dbReference>
<protein>
    <submittedName>
        <fullName evidence="1">Uncharacterized protein</fullName>
    </submittedName>
</protein>
<evidence type="ECO:0000313" key="2">
    <source>
        <dbReference type="Proteomes" id="UP000316759"/>
    </source>
</evidence>
<keyword evidence="2" id="KW-1185">Reference proteome</keyword>
<dbReference type="EMBL" id="SUNJ01000502">
    <property type="protein sequence ID" value="TPP67608.1"/>
    <property type="molecule type" value="Genomic_DNA"/>
</dbReference>
<organism evidence="1 2">
    <name type="scientific">Fasciola gigantica</name>
    <name type="common">Giant liver fluke</name>
    <dbReference type="NCBI Taxonomy" id="46835"/>
    <lineage>
        <taxon>Eukaryota</taxon>
        <taxon>Metazoa</taxon>
        <taxon>Spiralia</taxon>
        <taxon>Lophotrochozoa</taxon>
        <taxon>Platyhelminthes</taxon>
        <taxon>Trematoda</taxon>
        <taxon>Digenea</taxon>
        <taxon>Plagiorchiida</taxon>
        <taxon>Echinostomata</taxon>
        <taxon>Echinostomatoidea</taxon>
        <taxon>Fasciolidae</taxon>
        <taxon>Fasciola</taxon>
    </lineage>
</organism>
<sequence length="64" mass="7399">MCVIRVQIKWRIYNGSTAKNYQFLLVVKVKTTNRLVNASQTIILNEVAFEPPLLLLNTIPNQLR</sequence>